<evidence type="ECO:0000259" key="2">
    <source>
        <dbReference type="PROSITE" id="PS50887"/>
    </source>
</evidence>
<evidence type="ECO:0000313" key="4">
    <source>
        <dbReference type="Proteomes" id="UP001649230"/>
    </source>
</evidence>
<keyword evidence="1" id="KW-0812">Transmembrane</keyword>
<keyword evidence="1" id="KW-1133">Transmembrane helix</keyword>
<dbReference type="Proteomes" id="UP001649230">
    <property type="component" value="Chromosome"/>
</dbReference>
<dbReference type="EMBL" id="CP090978">
    <property type="protein sequence ID" value="UJF31764.1"/>
    <property type="molecule type" value="Genomic_DNA"/>
</dbReference>
<feature type="transmembrane region" description="Helical" evidence="1">
    <location>
        <begin position="7"/>
        <end position="26"/>
    </location>
</feature>
<name>A0ABY3SEU7_9BACL</name>
<dbReference type="InterPro" id="IPR043128">
    <property type="entry name" value="Rev_trsase/Diguanyl_cyclase"/>
</dbReference>
<dbReference type="InterPro" id="IPR029787">
    <property type="entry name" value="Nucleotide_cyclase"/>
</dbReference>
<feature type="transmembrane region" description="Helical" evidence="1">
    <location>
        <begin position="38"/>
        <end position="53"/>
    </location>
</feature>
<dbReference type="InterPro" id="IPR052163">
    <property type="entry name" value="DGC-Regulatory_Protein"/>
</dbReference>
<keyword evidence="4" id="KW-1185">Reference proteome</keyword>
<dbReference type="PANTHER" id="PTHR46663:SF2">
    <property type="entry name" value="GGDEF DOMAIN-CONTAINING PROTEIN"/>
    <property type="match status" value="1"/>
</dbReference>
<accession>A0ABY3SEU7</accession>
<dbReference type="PROSITE" id="PS50887">
    <property type="entry name" value="GGDEF"/>
    <property type="match status" value="1"/>
</dbReference>
<dbReference type="PANTHER" id="PTHR46663">
    <property type="entry name" value="DIGUANYLATE CYCLASE DGCT-RELATED"/>
    <property type="match status" value="1"/>
</dbReference>
<dbReference type="SMART" id="SM00267">
    <property type="entry name" value="GGDEF"/>
    <property type="match status" value="1"/>
</dbReference>
<dbReference type="RefSeq" id="WP_235118109.1">
    <property type="nucleotide sequence ID" value="NZ_CP090978.1"/>
</dbReference>
<dbReference type="Pfam" id="PF00990">
    <property type="entry name" value="GGDEF"/>
    <property type="match status" value="1"/>
</dbReference>
<gene>
    <name evidence="3" type="ORF">L0M14_18545</name>
</gene>
<evidence type="ECO:0000256" key="1">
    <source>
        <dbReference type="SAM" id="Phobius"/>
    </source>
</evidence>
<dbReference type="CDD" id="cd01949">
    <property type="entry name" value="GGDEF"/>
    <property type="match status" value="1"/>
</dbReference>
<organism evidence="3 4">
    <name type="scientific">Paenibacillus hexagrammi</name>
    <dbReference type="NCBI Taxonomy" id="2908839"/>
    <lineage>
        <taxon>Bacteria</taxon>
        <taxon>Bacillati</taxon>
        <taxon>Bacillota</taxon>
        <taxon>Bacilli</taxon>
        <taxon>Bacillales</taxon>
        <taxon>Paenibacillaceae</taxon>
        <taxon>Paenibacillus</taxon>
    </lineage>
</organism>
<dbReference type="Gene3D" id="3.30.70.270">
    <property type="match status" value="1"/>
</dbReference>
<keyword evidence="1" id="KW-0472">Membrane</keyword>
<dbReference type="InterPro" id="IPR000160">
    <property type="entry name" value="GGDEF_dom"/>
</dbReference>
<evidence type="ECO:0000313" key="3">
    <source>
        <dbReference type="EMBL" id="UJF31764.1"/>
    </source>
</evidence>
<reference evidence="3 4" key="1">
    <citation type="journal article" date="2024" name="Int. J. Syst. Evol. Microbiol.">
        <title>Paenibacillus hexagrammi sp. nov., a novel bacterium isolated from the gut content of Hexagrammos agrammus.</title>
        <authorList>
            <person name="Jung H.K."/>
            <person name="Kim D.G."/>
            <person name="Zin H."/>
            <person name="Park J."/>
            <person name="Jung H."/>
            <person name="Kim Y.O."/>
            <person name="Kong H.J."/>
            <person name="Kim J.W."/>
            <person name="Kim Y.S."/>
        </authorList>
    </citation>
    <scope>NUCLEOTIDE SEQUENCE [LARGE SCALE GENOMIC DNA]</scope>
    <source>
        <strain evidence="3 4">YPD9-1</strain>
    </source>
</reference>
<dbReference type="NCBIfam" id="TIGR00254">
    <property type="entry name" value="GGDEF"/>
    <property type="match status" value="1"/>
</dbReference>
<feature type="domain" description="GGDEF" evidence="2">
    <location>
        <begin position="90"/>
        <end position="218"/>
    </location>
</feature>
<protein>
    <submittedName>
        <fullName evidence="3">GGDEF domain-containing protein</fullName>
    </submittedName>
</protein>
<dbReference type="SUPFAM" id="SSF55073">
    <property type="entry name" value="Nucleotide cyclase"/>
    <property type="match status" value="1"/>
</dbReference>
<proteinExistence type="predicted"/>
<sequence length="218" mass="25064">MKYRGRIITACLILPIHTAYIIYYYIRDGRVDIADLSAYPLFIIIAYWAGLQYDKAVYYSNMDALTNLYNRRFIISAFGKIKSQVQRVKSRMFLLLIDCDKFKEINDTYGHAKGDAVLASIAKTLTASTRPRDLIARWGGDEFVIIGHYKDEEKVLQVILNLLETQLLEVADKFDFPVTVSIGTAIFPDDGQDLDQLLRIADENMYTCKRVKKTDFHP</sequence>